<keyword evidence="9 14" id="KW-1133">Transmembrane helix</keyword>
<reference evidence="16" key="1">
    <citation type="submission" date="2020-10" db="EMBL/GenBank/DDBJ databases">
        <title>Genome sequence of the unusual species of purple photosynthetic bacteria, Phaeovibrio sulfidiphilus DSM 23193, type strain.</title>
        <authorList>
            <person name="Kyndt J.A."/>
            <person name="Meyer T.E."/>
        </authorList>
    </citation>
    <scope>NUCLEOTIDE SEQUENCE</scope>
    <source>
        <strain evidence="16">DSM 23193</strain>
    </source>
</reference>
<keyword evidence="10 14" id="KW-0472">Membrane</keyword>
<feature type="transmembrane region" description="Helical" evidence="14">
    <location>
        <begin position="183"/>
        <end position="209"/>
    </location>
</feature>
<dbReference type="InterPro" id="IPR050790">
    <property type="entry name" value="ExbB/TolQ_transport"/>
</dbReference>
<evidence type="ECO:0000256" key="3">
    <source>
        <dbReference type="ARBA" id="ARBA00022093"/>
    </source>
</evidence>
<sequence length="301" mass="30977">MPDRNPTAAPSDPSPYFQGFTPARPDPLTSGFPGVAPGSGLALPPETGAGTGAAMPVDLSPVGMFMGADLVVQSVMLLLLAASVVTWTIGLLKALQLGLALRRSRRLLGVLTDADSLTGATRASLALGGPERSLLALSLDEIGRSATPALPHLIRPLDSQKGLLERLSSVLERMESAAGRKASLGMGFLATVGATSPFIGLFGTVWGIMNSFIGISRAQTTNLAVVAPGIAEALLATALGLVAAIPAVILYNLFSRGATGYGATLRDVSSAILRLVSRDLDRGALDTAALEDARTALLRRD</sequence>
<name>A0A8J6YMQ9_9PROT</name>
<comment type="subcellular location">
    <subcellularLocation>
        <location evidence="1">Cell inner membrane</location>
        <topology evidence="1">Multi-pass membrane protein</topology>
    </subcellularLocation>
    <subcellularLocation>
        <location evidence="12">Membrane</location>
        <topology evidence="12">Multi-pass membrane protein</topology>
    </subcellularLocation>
</comment>
<comment type="function">
    <text evidence="11">Involved in the TonB-dependent energy-dependent transport of various receptor-bound substrates. Protects ExbD from proteolytic degradation and functionally stabilizes TonB.</text>
</comment>
<dbReference type="GO" id="GO:0017038">
    <property type="term" value="P:protein import"/>
    <property type="evidence" value="ECO:0007669"/>
    <property type="project" value="TreeGrafter"/>
</dbReference>
<keyword evidence="6" id="KW-0997">Cell inner membrane</keyword>
<feature type="domain" description="MotA/TolQ/ExbB proton channel" evidence="15">
    <location>
        <begin position="164"/>
        <end position="257"/>
    </location>
</feature>
<evidence type="ECO:0000256" key="9">
    <source>
        <dbReference type="ARBA" id="ARBA00022989"/>
    </source>
</evidence>
<dbReference type="Proteomes" id="UP000631034">
    <property type="component" value="Unassembled WGS sequence"/>
</dbReference>
<dbReference type="NCBIfam" id="TIGR02797">
    <property type="entry name" value="exbB"/>
    <property type="match status" value="1"/>
</dbReference>
<organism evidence="16 17">
    <name type="scientific">Phaeovibrio sulfidiphilus</name>
    <dbReference type="NCBI Taxonomy" id="1220600"/>
    <lineage>
        <taxon>Bacteria</taxon>
        <taxon>Pseudomonadati</taxon>
        <taxon>Pseudomonadota</taxon>
        <taxon>Alphaproteobacteria</taxon>
        <taxon>Rhodospirillales</taxon>
        <taxon>Rhodospirillaceae</taxon>
        <taxon>Phaeovibrio</taxon>
    </lineage>
</organism>
<feature type="region of interest" description="Disordered" evidence="13">
    <location>
        <begin position="1"/>
        <end position="31"/>
    </location>
</feature>
<evidence type="ECO:0000256" key="13">
    <source>
        <dbReference type="SAM" id="MobiDB-lite"/>
    </source>
</evidence>
<evidence type="ECO:0000259" key="15">
    <source>
        <dbReference type="Pfam" id="PF01618"/>
    </source>
</evidence>
<dbReference type="InterPro" id="IPR014164">
    <property type="entry name" value="TonB_ExbB_1"/>
</dbReference>
<comment type="caution">
    <text evidence="16">The sequence shown here is derived from an EMBL/GenBank/DDBJ whole genome shotgun (WGS) entry which is preliminary data.</text>
</comment>
<keyword evidence="17" id="KW-1185">Reference proteome</keyword>
<dbReference type="AlphaFoldDB" id="A0A8J6YMQ9"/>
<evidence type="ECO:0000313" key="16">
    <source>
        <dbReference type="EMBL" id="MBE1236729.1"/>
    </source>
</evidence>
<evidence type="ECO:0000256" key="14">
    <source>
        <dbReference type="SAM" id="Phobius"/>
    </source>
</evidence>
<feature type="transmembrane region" description="Helical" evidence="14">
    <location>
        <begin position="70"/>
        <end position="95"/>
    </location>
</feature>
<keyword evidence="4 12" id="KW-0813">Transport</keyword>
<dbReference type="PANTHER" id="PTHR30625:SF16">
    <property type="entry name" value="BIOPOLYMER TRANSPORT PROTEIN EXBB"/>
    <property type="match status" value="1"/>
</dbReference>
<protein>
    <recommendedName>
        <fullName evidence="3">Biopolymer transport protein ExbB</fullName>
    </recommendedName>
</protein>
<evidence type="ECO:0000256" key="8">
    <source>
        <dbReference type="ARBA" id="ARBA00022927"/>
    </source>
</evidence>
<evidence type="ECO:0000256" key="2">
    <source>
        <dbReference type="ARBA" id="ARBA00011471"/>
    </source>
</evidence>
<dbReference type="InterPro" id="IPR002898">
    <property type="entry name" value="MotA_ExbB_proton_chnl"/>
</dbReference>
<evidence type="ECO:0000256" key="12">
    <source>
        <dbReference type="RuleBase" id="RU004057"/>
    </source>
</evidence>
<dbReference type="PANTHER" id="PTHR30625">
    <property type="entry name" value="PROTEIN TOLQ"/>
    <property type="match status" value="1"/>
</dbReference>
<evidence type="ECO:0000256" key="7">
    <source>
        <dbReference type="ARBA" id="ARBA00022692"/>
    </source>
</evidence>
<dbReference type="GO" id="GO:0005886">
    <property type="term" value="C:plasma membrane"/>
    <property type="evidence" value="ECO:0007669"/>
    <property type="project" value="UniProtKB-SubCell"/>
</dbReference>
<dbReference type="RefSeq" id="WP_192533739.1">
    <property type="nucleotide sequence ID" value="NZ_JACZHT010000002.1"/>
</dbReference>
<evidence type="ECO:0000256" key="5">
    <source>
        <dbReference type="ARBA" id="ARBA00022475"/>
    </source>
</evidence>
<evidence type="ECO:0000256" key="1">
    <source>
        <dbReference type="ARBA" id="ARBA00004429"/>
    </source>
</evidence>
<comment type="similarity">
    <text evidence="12">Belongs to the exbB/tolQ family.</text>
</comment>
<keyword evidence="7 14" id="KW-0812">Transmembrane</keyword>
<evidence type="ECO:0000256" key="11">
    <source>
        <dbReference type="ARBA" id="ARBA00024816"/>
    </source>
</evidence>
<gene>
    <name evidence="16" type="primary">exbB</name>
    <name evidence="16" type="ORF">IHV25_03555</name>
</gene>
<comment type="subunit">
    <text evidence="2">The accessory proteins ExbB and ExbD seem to form a complex with TonB.</text>
</comment>
<evidence type="ECO:0000256" key="10">
    <source>
        <dbReference type="ARBA" id="ARBA00023136"/>
    </source>
</evidence>
<keyword evidence="8 12" id="KW-0653">Protein transport</keyword>
<accession>A0A8J6YMQ9</accession>
<evidence type="ECO:0000313" key="17">
    <source>
        <dbReference type="Proteomes" id="UP000631034"/>
    </source>
</evidence>
<dbReference type="EMBL" id="JACZHT010000002">
    <property type="protein sequence ID" value="MBE1236729.1"/>
    <property type="molecule type" value="Genomic_DNA"/>
</dbReference>
<dbReference type="GO" id="GO:0022857">
    <property type="term" value="F:transmembrane transporter activity"/>
    <property type="evidence" value="ECO:0007669"/>
    <property type="project" value="InterPro"/>
</dbReference>
<dbReference type="Pfam" id="PF01618">
    <property type="entry name" value="MotA_ExbB"/>
    <property type="match status" value="1"/>
</dbReference>
<keyword evidence="5" id="KW-1003">Cell membrane</keyword>
<evidence type="ECO:0000256" key="4">
    <source>
        <dbReference type="ARBA" id="ARBA00022448"/>
    </source>
</evidence>
<proteinExistence type="inferred from homology"/>
<evidence type="ECO:0000256" key="6">
    <source>
        <dbReference type="ARBA" id="ARBA00022519"/>
    </source>
</evidence>
<feature type="transmembrane region" description="Helical" evidence="14">
    <location>
        <begin position="229"/>
        <end position="254"/>
    </location>
</feature>